<keyword evidence="2" id="KW-1185">Reference proteome</keyword>
<organism evidence="1 2">
    <name type="scientific">Synechococcus phage S-H9-1</name>
    <dbReference type="NCBI Taxonomy" id="2783674"/>
    <lineage>
        <taxon>Viruses</taxon>
        <taxon>Duplodnaviria</taxon>
        <taxon>Heunggongvirae</taxon>
        <taxon>Uroviricota</taxon>
        <taxon>Caudoviricetes</taxon>
        <taxon>Pantevenvirales</taxon>
        <taxon>Kyanoviridae</taxon>
        <taxon>Scyllavirus</taxon>
        <taxon>Scyllavirus aitchnine</taxon>
    </lineage>
</organism>
<reference evidence="1" key="1">
    <citation type="submission" date="2020-10" db="EMBL/GenBank/DDBJ databases">
        <title>The Isolation and Genome Sequence of a Novel Cyanophage S-H9-1 from the Yellow Sea, China.</title>
        <authorList>
            <person name="Jiang T."/>
        </authorList>
    </citation>
    <scope>NUCLEOTIDE SEQUENCE</scope>
</reference>
<dbReference type="EMBL" id="MW117966">
    <property type="protein sequence ID" value="QPB08235.1"/>
    <property type="molecule type" value="Genomic_DNA"/>
</dbReference>
<dbReference type="KEGG" id="vg:77945834"/>
<name>A0A873WJJ9_9CAUD</name>
<dbReference type="RefSeq" id="YP_010669651.1">
    <property type="nucleotide sequence ID" value="NC_070961.1"/>
</dbReference>
<proteinExistence type="predicted"/>
<accession>A0A873WJJ9</accession>
<evidence type="ECO:0000313" key="2">
    <source>
        <dbReference type="Proteomes" id="UP000663288"/>
    </source>
</evidence>
<evidence type="ECO:0000313" key="1">
    <source>
        <dbReference type="EMBL" id="QPB08235.1"/>
    </source>
</evidence>
<dbReference type="GeneID" id="77945834"/>
<sequence length="71" mass="8579">MMYGFYMLVVFVAILVAIAGVDETLKIFAYADLQIRYAFIRLQMKWMGWKLKRQLIKDTNNFEKFLKEYDK</sequence>
<protein>
    <submittedName>
        <fullName evidence="1">Uncharacterized protein</fullName>
    </submittedName>
</protein>
<dbReference type="Proteomes" id="UP000663288">
    <property type="component" value="Segment"/>
</dbReference>